<dbReference type="AlphaFoldDB" id="C7MMB3"/>
<dbReference type="eggNOG" id="COG0577">
    <property type="taxonomic scope" value="Bacteria"/>
</dbReference>
<sequence length="961" mass="104243">MQRLLFISSLRSVKSNALRYGALMLTVALSMLLVIGTLASALDVINSVESSNAAHHQEDGEFGTFVPLTDSEVAKLEDRGLTIEAQPYLDFSQEDGSTLRVMANREQINQVVVHEGALAASENEIAIETLYAKAKGLAVGDSVQVSGKTCTVSGIVSSPDYDFCVPNLSSTVADAREFGTAFTTADTYNDLRADGQAIRSEAYRYAFLLPSDLTAADVKKQLEEFDVDPAAVDDVYFHELVDRTLQDRTDIEQGIDELAQGSASLSAGTSSLREALDNFDEALSPLSSSSARLAQGLDQLSASSDSLEAGSAEVSRALQQLDAGATQLAQGASALSQMPGLSSEAVASLEGAARLQSGIETLRQRYQEMDSGLAAYGSGVDAAATGSHQLAQGASQIQDSASDLAHAAADLEEAAGDFDVGVQELKERVNTLLDKQFPLDIDNLTEFTSAADNSRIAASSDDLKININSGLFIGVVALLMIAYVISVFVLHTVDRDSAIIGSLYALGVRRGSLALCYTAPAVLSCFVGGILGTIGGLSAPWMDMMLSDTLAYYSPPPIVYTVDAWVIAYGVVMPTVLAFIVNMIVISRALNRPALSLLRHETHTGRAARITLKDRNFMRTFCVRQLLREWRSASAVIIGLFVCLAILCMGVTCYVLCTSLQTNIAADTKYEYLYEYKYPTEEVPAGGVEAYGESLNRSILGYDLRIEVYGLTDNNPFFPSIKARGQSEVSISSALASKAGLHEGDEVILYDRIGGKAYGFTIAEVVPYSPSLACFMPIDDMRKLFNQEDDYYNIVFADHALDIDAGRLYETVTRADVVERSSIFVDLMGSLIVSLAGSALLILIVVMYQMMAVMIDRSAQSISLMKVFGYRNREIRKLFLDANFIVVAVGTAFVLPLAKWVIDLMYPYFVSNVSCQIDLVWSWQMYVAVYAIVIGCYFVTRILLMSKVSKTSLHEVLQRRE</sequence>
<feature type="transmembrane region" description="Helical" evidence="6">
    <location>
        <begin position="471"/>
        <end position="493"/>
    </location>
</feature>
<gene>
    <name evidence="8" type="ordered locus">Ccur_03260</name>
</gene>
<evidence type="ECO:0000256" key="5">
    <source>
        <dbReference type="ARBA" id="ARBA00023136"/>
    </source>
</evidence>
<dbReference type="OrthoDB" id="2934570at2"/>
<dbReference type="GO" id="GO:0005886">
    <property type="term" value="C:plasma membrane"/>
    <property type="evidence" value="ECO:0007669"/>
    <property type="project" value="UniProtKB-SubCell"/>
</dbReference>
<protein>
    <submittedName>
        <fullName evidence="8">Predicted membrane protein</fullName>
    </submittedName>
</protein>
<feature type="transmembrane region" description="Helical" evidence="6">
    <location>
        <begin position="514"/>
        <end position="538"/>
    </location>
</feature>
<evidence type="ECO:0000256" key="6">
    <source>
        <dbReference type="SAM" id="Phobius"/>
    </source>
</evidence>
<dbReference type="EMBL" id="CP001682">
    <property type="protein sequence ID" value="ACU94053.1"/>
    <property type="molecule type" value="Genomic_DNA"/>
</dbReference>
<evidence type="ECO:0000256" key="1">
    <source>
        <dbReference type="ARBA" id="ARBA00004651"/>
    </source>
</evidence>
<dbReference type="InterPro" id="IPR038766">
    <property type="entry name" value="Membrane_comp_ABC_pdt"/>
</dbReference>
<feature type="transmembrane region" description="Helical" evidence="6">
    <location>
        <begin position="558"/>
        <end position="585"/>
    </location>
</feature>
<dbReference type="RefSeq" id="WP_012802741.1">
    <property type="nucleotide sequence ID" value="NC_013170.1"/>
</dbReference>
<accession>C7MMB3</accession>
<dbReference type="PANTHER" id="PTHR30287:SF2">
    <property type="entry name" value="BLL1001 PROTEIN"/>
    <property type="match status" value="1"/>
</dbReference>
<dbReference type="HOGENOM" id="CLU_005531_1_0_11"/>
<keyword evidence="4 6" id="KW-1133">Transmembrane helix</keyword>
<dbReference type="KEGG" id="ccu:Ccur_03260"/>
<name>C7MMB3_CRYCD</name>
<evidence type="ECO:0000256" key="4">
    <source>
        <dbReference type="ARBA" id="ARBA00022989"/>
    </source>
</evidence>
<evidence type="ECO:0000313" key="8">
    <source>
        <dbReference type="EMBL" id="ACU94053.1"/>
    </source>
</evidence>
<keyword evidence="3 6" id="KW-0812">Transmembrane</keyword>
<keyword evidence="2" id="KW-1003">Cell membrane</keyword>
<evidence type="ECO:0000256" key="3">
    <source>
        <dbReference type="ARBA" id="ARBA00022692"/>
    </source>
</evidence>
<feature type="transmembrane region" description="Helical" evidence="6">
    <location>
        <begin position="922"/>
        <end position="944"/>
    </location>
</feature>
<dbReference type="Gene3D" id="1.10.287.950">
    <property type="entry name" value="Methyl-accepting chemotaxis protein"/>
    <property type="match status" value="1"/>
</dbReference>
<dbReference type="PANTHER" id="PTHR30287">
    <property type="entry name" value="MEMBRANE COMPONENT OF PREDICTED ABC SUPERFAMILY METABOLITE UPTAKE TRANSPORTER"/>
    <property type="match status" value="1"/>
</dbReference>
<feature type="transmembrane region" description="Helical" evidence="6">
    <location>
        <begin position="633"/>
        <end position="656"/>
    </location>
</feature>
<reference evidence="8 9" key="1">
    <citation type="journal article" date="2009" name="Stand. Genomic Sci.">
        <title>Complete genome sequence of Cryptobacterium curtum type strain (12-3).</title>
        <authorList>
            <person name="Mavrommatis K."/>
            <person name="Pukall R."/>
            <person name="Rohde C."/>
            <person name="Chen F."/>
            <person name="Sims D."/>
            <person name="Brettin T."/>
            <person name="Kuske C."/>
            <person name="Detter J.C."/>
            <person name="Han C."/>
            <person name="Lapidus A."/>
            <person name="Copeland A."/>
            <person name="Glavina Del Rio T."/>
            <person name="Nolan M."/>
            <person name="Lucas S."/>
            <person name="Tice H."/>
            <person name="Cheng J.F."/>
            <person name="Bruce D."/>
            <person name="Goodwin L."/>
            <person name="Pitluck S."/>
            <person name="Ovchinnikova G."/>
            <person name="Pati A."/>
            <person name="Ivanova N."/>
            <person name="Chen A."/>
            <person name="Palaniappan K."/>
            <person name="Chain P."/>
            <person name="D'haeseleer P."/>
            <person name="Goker M."/>
            <person name="Bristow J."/>
            <person name="Eisen J.A."/>
            <person name="Markowitz V."/>
            <person name="Hugenholtz P."/>
            <person name="Rohde M."/>
            <person name="Klenk H.P."/>
            <person name="Kyrpides N.C."/>
        </authorList>
    </citation>
    <scope>NUCLEOTIDE SEQUENCE [LARGE SCALE GENOMIC DNA]</scope>
    <source>
        <strain evidence="9">ATCC 700683 / DSM 15641 / 12-3</strain>
    </source>
</reference>
<keyword evidence="9" id="KW-1185">Reference proteome</keyword>
<proteinExistence type="predicted"/>
<dbReference type="InterPro" id="IPR003838">
    <property type="entry name" value="ABC3_permease_C"/>
</dbReference>
<keyword evidence="5 6" id="KW-0472">Membrane</keyword>
<evidence type="ECO:0000313" key="9">
    <source>
        <dbReference type="Proteomes" id="UP000000954"/>
    </source>
</evidence>
<dbReference type="eggNOG" id="COG1511">
    <property type="taxonomic scope" value="Bacteria"/>
</dbReference>
<feature type="domain" description="ABC3 transporter permease C-terminal" evidence="7">
    <location>
        <begin position="835"/>
        <end position="952"/>
    </location>
</feature>
<dbReference type="eggNOG" id="COG3127">
    <property type="taxonomic scope" value="Bacteria"/>
</dbReference>
<organism evidence="8 9">
    <name type="scientific">Cryptobacterium curtum (strain ATCC 700683 / DSM 15641 / CCUG 43107 / 12-3)</name>
    <dbReference type="NCBI Taxonomy" id="469378"/>
    <lineage>
        <taxon>Bacteria</taxon>
        <taxon>Bacillati</taxon>
        <taxon>Actinomycetota</taxon>
        <taxon>Coriobacteriia</taxon>
        <taxon>Eggerthellales</taxon>
        <taxon>Eggerthellaceae</taxon>
        <taxon>Cryptobacterium</taxon>
    </lineage>
</organism>
<evidence type="ECO:0000256" key="2">
    <source>
        <dbReference type="ARBA" id="ARBA00022475"/>
    </source>
</evidence>
<dbReference type="STRING" id="469378.Ccur_03260"/>
<dbReference type="Proteomes" id="UP000000954">
    <property type="component" value="Chromosome"/>
</dbReference>
<evidence type="ECO:0000259" key="7">
    <source>
        <dbReference type="Pfam" id="PF02687"/>
    </source>
</evidence>
<comment type="subcellular location">
    <subcellularLocation>
        <location evidence="1">Cell membrane</location>
        <topology evidence="1">Multi-pass membrane protein</topology>
    </subcellularLocation>
</comment>
<feature type="transmembrane region" description="Helical" evidence="6">
    <location>
        <begin position="827"/>
        <end position="848"/>
    </location>
</feature>
<feature type="transmembrane region" description="Helical" evidence="6">
    <location>
        <begin position="878"/>
        <end position="902"/>
    </location>
</feature>
<dbReference type="Pfam" id="PF02687">
    <property type="entry name" value="FtsX"/>
    <property type="match status" value="1"/>
</dbReference>